<sequence>MIGLWINLFEYCPERRVSLEKIIEAVKLNSGAEPNIRLLPARPEFTILRPDVTHSISVMYATQMQKMPQISEFQNLNEAYKISPVSQSTRDIDPTLFAPNMPQDYFLNPSVSPMDISKCEHVANKAFSSCELLKDILDNTVNIFDTESTETMKDLANHLETYKAQISSYLPTLPDENEKTMDMLINANDQITESLLLYESFKQTRQSEKNRAEKYKENGGNLTIFSHEYNVQGSSKDNSSSESVNLITLNQGFDSTHPYLNEKNTFMEGNSTSRNISNTQDFNDKSGKRRDTSVYYN</sequence>
<keyword evidence="4" id="KW-1185">Reference proteome</keyword>
<dbReference type="GO" id="GO:0035091">
    <property type="term" value="F:phosphatidylinositol binding"/>
    <property type="evidence" value="ECO:0007669"/>
    <property type="project" value="InterPro"/>
</dbReference>
<evidence type="ECO:0000256" key="1">
    <source>
        <dbReference type="SAM" id="MobiDB-lite"/>
    </source>
</evidence>
<proteinExistence type="predicted"/>
<organism evidence="3 4">
    <name type="scientific">Smittium mucronatum</name>
    <dbReference type="NCBI Taxonomy" id="133383"/>
    <lineage>
        <taxon>Eukaryota</taxon>
        <taxon>Fungi</taxon>
        <taxon>Fungi incertae sedis</taxon>
        <taxon>Zoopagomycota</taxon>
        <taxon>Kickxellomycotina</taxon>
        <taxon>Harpellomycetes</taxon>
        <taxon>Harpellales</taxon>
        <taxon>Legeriomycetaceae</taxon>
        <taxon>Smittium</taxon>
    </lineage>
</organism>
<dbReference type="EMBL" id="LSSL01007494">
    <property type="protein sequence ID" value="OLY77973.1"/>
    <property type="molecule type" value="Genomic_DNA"/>
</dbReference>
<gene>
    <name evidence="3" type="ORF">AYI68_g7987</name>
</gene>
<feature type="compositionally biased region" description="Polar residues" evidence="1">
    <location>
        <begin position="265"/>
        <end position="281"/>
    </location>
</feature>
<feature type="compositionally biased region" description="Basic and acidic residues" evidence="1">
    <location>
        <begin position="282"/>
        <end position="297"/>
    </location>
</feature>
<dbReference type="Pfam" id="PF03127">
    <property type="entry name" value="GAT"/>
    <property type="match status" value="1"/>
</dbReference>
<name>A0A1R0GM42_9FUNG</name>
<dbReference type="OrthoDB" id="5626638at2759"/>
<dbReference type="Gene3D" id="1.20.58.160">
    <property type="match status" value="1"/>
</dbReference>
<comment type="caution">
    <text evidence="3">The sequence shown here is derived from an EMBL/GenBank/DDBJ whole genome shotgun (WGS) entry which is preliminary data.</text>
</comment>
<feature type="region of interest" description="Disordered" evidence="1">
    <location>
        <begin position="265"/>
        <end position="297"/>
    </location>
</feature>
<dbReference type="Proteomes" id="UP000187455">
    <property type="component" value="Unassembled WGS sequence"/>
</dbReference>
<reference evidence="3 4" key="1">
    <citation type="journal article" date="2016" name="Mol. Biol. Evol.">
        <title>Genome-Wide Survey of Gut Fungi (Harpellales) Reveals the First Horizontally Transferred Ubiquitin Gene from a Mosquito Host.</title>
        <authorList>
            <person name="Wang Y."/>
            <person name="White M.M."/>
            <person name="Kvist S."/>
            <person name="Moncalvo J.M."/>
        </authorList>
    </citation>
    <scope>NUCLEOTIDE SEQUENCE [LARGE SCALE GENOMIC DNA]</scope>
    <source>
        <strain evidence="3 4">ALG-7-W6</strain>
    </source>
</reference>
<dbReference type="AlphaFoldDB" id="A0A1R0GM42"/>
<feature type="domain" description="GAT" evidence="2">
    <location>
        <begin position="129"/>
        <end position="202"/>
    </location>
</feature>
<evidence type="ECO:0000259" key="2">
    <source>
        <dbReference type="Pfam" id="PF03127"/>
    </source>
</evidence>
<dbReference type="InterPro" id="IPR038425">
    <property type="entry name" value="GAT_sf"/>
</dbReference>
<evidence type="ECO:0000313" key="4">
    <source>
        <dbReference type="Proteomes" id="UP000187455"/>
    </source>
</evidence>
<dbReference type="GO" id="GO:0043130">
    <property type="term" value="F:ubiquitin binding"/>
    <property type="evidence" value="ECO:0007669"/>
    <property type="project" value="InterPro"/>
</dbReference>
<dbReference type="InterPro" id="IPR004152">
    <property type="entry name" value="GAT_dom"/>
</dbReference>
<evidence type="ECO:0000313" key="3">
    <source>
        <dbReference type="EMBL" id="OLY77973.1"/>
    </source>
</evidence>
<dbReference type="SUPFAM" id="SSF89009">
    <property type="entry name" value="GAT-like domain"/>
    <property type="match status" value="1"/>
</dbReference>
<protein>
    <recommendedName>
        <fullName evidence="2">GAT domain-containing protein</fullName>
    </recommendedName>
</protein>
<accession>A0A1R0GM42</accession>